<keyword evidence="2" id="KW-0732">Signal</keyword>
<feature type="signal peptide" evidence="2">
    <location>
        <begin position="1"/>
        <end position="21"/>
    </location>
</feature>
<accession>A0A9P5ZHZ6</accession>
<proteinExistence type="predicted"/>
<protein>
    <submittedName>
        <fullName evidence="3">Uncharacterized protein</fullName>
    </submittedName>
</protein>
<sequence>MLRKVLSTFGVCWSLLGWSFAEVGAHMEEEKEEEGEGNTYPASYPLACTFLQPSADPHVCPSTTSSLKHFKPQAFKQQEKGGGGGGGEGLWLTNMSKDVKLESGHERS</sequence>
<keyword evidence="4" id="KW-1185">Reference proteome</keyword>
<dbReference type="EMBL" id="MU154779">
    <property type="protein sequence ID" value="KAF9487423.1"/>
    <property type="molecule type" value="Genomic_DNA"/>
</dbReference>
<name>A0A9P5ZHZ6_PLEER</name>
<comment type="caution">
    <text evidence="3">The sequence shown here is derived from an EMBL/GenBank/DDBJ whole genome shotgun (WGS) entry which is preliminary data.</text>
</comment>
<organism evidence="3 4">
    <name type="scientific">Pleurotus eryngii</name>
    <name type="common">Boletus of the steppes</name>
    <dbReference type="NCBI Taxonomy" id="5323"/>
    <lineage>
        <taxon>Eukaryota</taxon>
        <taxon>Fungi</taxon>
        <taxon>Dikarya</taxon>
        <taxon>Basidiomycota</taxon>
        <taxon>Agaricomycotina</taxon>
        <taxon>Agaricomycetes</taxon>
        <taxon>Agaricomycetidae</taxon>
        <taxon>Agaricales</taxon>
        <taxon>Pleurotineae</taxon>
        <taxon>Pleurotaceae</taxon>
        <taxon>Pleurotus</taxon>
    </lineage>
</organism>
<evidence type="ECO:0000313" key="3">
    <source>
        <dbReference type="EMBL" id="KAF9487423.1"/>
    </source>
</evidence>
<reference evidence="3" key="1">
    <citation type="submission" date="2020-11" db="EMBL/GenBank/DDBJ databases">
        <authorList>
            <consortium name="DOE Joint Genome Institute"/>
            <person name="Ahrendt S."/>
            <person name="Riley R."/>
            <person name="Andreopoulos W."/>
            <person name="Labutti K."/>
            <person name="Pangilinan J."/>
            <person name="Ruiz-Duenas F.J."/>
            <person name="Barrasa J.M."/>
            <person name="Sanchez-Garcia M."/>
            <person name="Camarero S."/>
            <person name="Miyauchi S."/>
            <person name="Serrano A."/>
            <person name="Linde D."/>
            <person name="Babiker R."/>
            <person name="Drula E."/>
            <person name="Ayuso-Fernandez I."/>
            <person name="Pacheco R."/>
            <person name="Padilla G."/>
            <person name="Ferreira P."/>
            <person name="Barriuso J."/>
            <person name="Kellner H."/>
            <person name="Castanera R."/>
            <person name="Alfaro M."/>
            <person name="Ramirez L."/>
            <person name="Pisabarro A.G."/>
            <person name="Kuo A."/>
            <person name="Tritt A."/>
            <person name="Lipzen A."/>
            <person name="He G."/>
            <person name="Yan M."/>
            <person name="Ng V."/>
            <person name="Cullen D."/>
            <person name="Martin F."/>
            <person name="Rosso M.-N."/>
            <person name="Henrissat B."/>
            <person name="Hibbett D."/>
            <person name="Martinez A.T."/>
            <person name="Grigoriev I.V."/>
        </authorList>
    </citation>
    <scope>NUCLEOTIDE SEQUENCE</scope>
    <source>
        <strain evidence="3">ATCC 90797</strain>
    </source>
</reference>
<dbReference type="AlphaFoldDB" id="A0A9P5ZHZ6"/>
<gene>
    <name evidence="3" type="ORF">BDN71DRAFT_1436864</name>
</gene>
<evidence type="ECO:0000256" key="2">
    <source>
        <dbReference type="SAM" id="SignalP"/>
    </source>
</evidence>
<feature type="chain" id="PRO_5040401331" evidence="2">
    <location>
        <begin position="22"/>
        <end position="108"/>
    </location>
</feature>
<evidence type="ECO:0000256" key="1">
    <source>
        <dbReference type="SAM" id="MobiDB-lite"/>
    </source>
</evidence>
<feature type="compositionally biased region" description="Basic and acidic residues" evidence="1">
    <location>
        <begin position="97"/>
        <end position="108"/>
    </location>
</feature>
<feature type="compositionally biased region" description="Gly residues" evidence="1">
    <location>
        <begin position="80"/>
        <end position="89"/>
    </location>
</feature>
<evidence type="ECO:0000313" key="4">
    <source>
        <dbReference type="Proteomes" id="UP000807025"/>
    </source>
</evidence>
<feature type="region of interest" description="Disordered" evidence="1">
    <location>
        <begin position="76"/>
        <end position="108"/>
    </location>
</feature>
<dbReference type="Proteomes" id="UP000807025">
    <property type="component" value="Unassembled WGS sequence"/>
</dbReference>